<dbReference type="KEGG" id="gsb:GSUB_09265"/>
<dbReference type="EMBL" id="CP010311">
    <property type="protein sequence ID" value="AJF06689.1"/>
    <property type="molecule type" value="Genomic_DNA"/>
</dbReference>
<dbReference type="InterPro" id="IPR045082">
    <property type="entry name" value="ATP_syn_F0_a_bact/chloroplast"/>
</dbReference>
<evidence type="ECO:0000256" key="7">
    <source>
        <dbReference type="ARBA" id="ARBA00022781"/>
    </source>
</evidence>
<dbReference type="PROSITE" id="PS00449">
    <property type="entry name" value="ATPASE_A"/>
    <property type="match status" value="1"/>
</dbReference>
<dbReference type="SUPFAM" id="SSF81336">
    <property type="entry name" value="F1F0 ATP synthase subunit A"/>
    <property type="match status" value="1"/>
</dbReference>
<dbReference type="NCBIfam" id="NF004481">
    <property type="entry name" value="PRK05815.2-3"/>
    <property type="match status" value="1"/>
</dbReference>
<evidence type="ECO:0000256" key="13">
    <source>
        <dbReference type="RuleBase" id="RU000483"/>
    </source>
</evidence>
<dbReference type="InterPro" id="IPR000568">
    <property type="entry name" value="ATP_synth_F0_asu"/>
</dbReference>
<keyword evidence="7 12" id="KW-0375">Hydrogen ion transport</keyword>
<evidence type="ECO:0000256" key="9">
    <source>
        <dbReference type="ARBA" id="ARBA00023065"/>
    </source>
</evidence>
<dbReference type="PANTHER" id="PTHR42823">
    <property type="entry name" value="ATP SYNTHASE SUBUNIT A, CHLOROPLASTIC"/>
    <property type="match status" value="1"/>
</dbReference>
<dbReference type="CDD" id="cd00310">
    <property type="entry name" value="ATP-synt_Fo_a_6"/>
    <property type="match status" value="1"/>
</dbReference>
<evidence type="ECO:0000313" key="14">
    <source>
        <dbReference type="EMBL" id="AJF06689.1"/>
    </source>
</evidence>
<keyword evidence="9 12" id="KW-0406">Ion transport</keyword>
<dbReference type="Proteomes" id="UP000035036">
    <property type="component" value="Chromosome"/>
</dbReference>
<evidence type="ECO:0000256" key="11">
    <source>
        <dbReference type="ARBA" id="ARBA00023310"/>
    </source>
</evidence>
<keyword evidence="15" id="KW-1185">Reference proteome</keyword>
<protein>
    <recommendedName>
        <fullName evidence="12 13">ATP synthase subunit a</fullName>
    </recommendedName>
    <alternativeName>
        <fullName evidence="12">ATP synthase F0 sector subunit a</fullName>
    </alternativeName>
    <alternativeName>
        <fullName evidence="12">F-ATPase subunit 6</fullName>
    </alternativeName>
</protein>
<dbReference type="GO" id="GO:0005886">
    <property type="term" value="C:plasma membrane"/>
    <property type="evidence" value="ECO:0007669"/>
    <property type="project" value="UniProtKB-SubCell"/>
</dbReference>
<gene>
    <name evidence="12" type="primary">atpB</name>
    <name evidence="14" type="ORF">GSUB_09265</name>
</gene>
<feature type="transmembrane region" description="Helical" evidence="12">
    <location>
        <begin position="20"/>
        <end position="41"/>
    </location>
</feature>
<keyword evidence="6 12" id="KW-0812">Transmembrane</keyword>
<accession>A0A0B5FPV0</accession>
<keyword evidence="11 12" id="KW-0066">ATP synthesis</keyword>
<feature type="transmembrane region" description="Helical" evidence="12">
    <location>
        <begin position="107"/>
        <end position="127"/>
    </location>
</feature>
<dbReference type="GO" id="GO:0046933">
    <property type="term" value="F:proton-transporting ATP synthase activity, rotational mechanism"/>
    <property type="evidence" value="ECO:0007669"/>
    <property type="project" value="UniProtKB-UniRule"/>
</dbReference>
<evidence type="ECO:0000256" key="2">
    <source>
        <dbReference type="ARBA" id="ARBA00006810"/>
    </source>
</evidence>
<proteinExistence type="inferred from homology"/>
<dbReference type="InterPro" id="IPR017692">
    <property type="entry name" value="Alt_ATP_synth_F0_Asu"/>
</dbReference>
<evidence type="ECO:0000256" key="8">
    <source>
        <dbReference type="ARBA" id="ARBA00022989"/>
    </source>
</evidence>
<dbReference type="Gene3D" id="1.20.120.220">
    <property type="entry name" value="ATP synthase, F0 complex, subunit A"/>
    <property type="match status" value="1"/>
</dbReference>
<dbReference type="NCBIfam" id="TIGR01131">
    <property type="entry name" value="ATP_synt_6_or_A"/>
    <property type="match status" value="1"/>
</dbReference>
<dbReference type="OrthoDB" id="9789241at2"/>
<dbReference type="STRING" id="483547.GSUB_09265"/>
<sequence length="240" mass="26072">MEITPDAFIYWQHGFARLNSTIVVTWLNMVLLVGASALVTLRLTSGEKLGRGQNLLEVVVSNIRQQISDMGLKPVDEFLPFIGTLFLFILLPNVLSVVPGYRAPTGSLSTTAALAICVFVAVPIWGIRRRGLIGYLKLYIQPTPFMLPFNLMGELSRTLALAVRLFGNIMSGAMIAGILLSLAPLFFPVLMNILGLITGVIQAYIFAVLAAVYLAAAARAHQDQEKKSEQQQDKGGSSHG</sequence>
<dbReference type="InterPro" id="IPR023011">
    <property type="entry name" value="ATP_synth_F0_asu_AS"/>
</dbReference>
<dbReference type="HAMAP" id="MF_01393">
    <property type="entry name" value="ATP_synth_a_bact"/>
    <property type="match status" value="1"/>
</dbReference>
<feature type="transmembrane region" description="Helical" evidence="12">
    <location>
        <begin position="78"/>
        <end position="101"/>
    </location>
</feature>
<evidence type="ECO:0000313" key="15">
    <source>
        <dbReference type="Proteomes" id="UP000035036"/>
    </source>
</evidence>
<dbReference type="GO" id="GO:0045259">
    <property type="term" value="C:proton-transporting ATP synthase complex"/>
    <property type="evidence" value="ECO:0007669"/>
    <property type="project" value="UniProtKB-KW"/>
</dbReference>
<comment type="subcellular location">
    <subcellularLocation>
        <location evidence="12 13">Cell membrane</location>
        <topology evidence="12 13">Multi-pass membrane protein</topology>
    </subcellularLocation>
    <subcellularLocation>
        <location evidence="1">Membrane</location>
        <topology evidence="1">Multi-pass membrane protein</topology>
    </subcellularLocation>
</comment>
<dbReference type="GO" id="GO:0042777">
    <property type="term" value="P:proton motive force-driven plasma membrane ATP synthesis"/>
    <property type="evidence" value="ECO:0007669"/>
    <property type="project" value="TreeGrafter"/>
</dbReference>
<dbReference type="PRINTS" id="PR00123">
    <property type="entry name" value="ATPASEA"/>
</dbReference>
<keyword evidence="3 12" id="KW-0813">Transport</keyword>
<organism evidence="14 15">
    <name type="scientific">Geoalkalibacter subterraneus</name>
    <dbReference type="NCBI Taxonomy" id="483547"/>
    <lineage>
        <taxon>Bacteria</taxon>
        <taxon>Pseudomonadati</taxon>
        <taxon>Thermodesulfobacteriota</taxon>
        <taxon>Desulfuromonadia</taxon>
        <taxon>Desulfuromonadales</taxon>
        <taxon>Geoalkalibacteraceae</taxon>
        <taxon>Geoalkalibacter</taxon>
    </lineage>
</organism>
<dbReference type="AlphaFoldDB" id="A0A0B5FPV0"/>
<dbReference type="HOGENOM" id="CLU_041018_2_5_7"/>
<evidence type="ECO:0000256" key="4">
    <source>
        <dbReference type="ARBA" id="ARBA00022475"/>
    </source>
</evidence>
<comment type="similarity">
    <text evidence="2 12 13">Belongs to the ATPase A chain family.</text>
</comment>
<keyword evidence="8 12" id="KW-1133">Transmembrane helix</keyword>
<keyword evidence="4 12" id="KW-1003">Cell membrane</keyword>
<feature type="transmembrane region" description="Helical" evidence="12">
    <location>
        <begin position="165"/>
        <end position="187"/>
    </location>
</feature>
<keyword evidence="5 12" id="KW-0138">CF(0)</keyword>
<evidence type="ECO:0000256" key="5">
    <source>
        <dbReference type="ARBA" id="ARBA00022547"/>
    </source>
</evidence>
<dbReference type="InterPro" id="IPR035908">
    <property type="entry name" value="F0_ATP_A_sf"/>
</dbReference>
<dbReference type="RefSeq" id="WP_040200418.1">
    <property type="nucleotide sequence ID" value="NZ_CP010311.1"/>
</dbReference>
<evidence type="ECO:0000256" key="10">
    <source>
        <dbReference type="ARBA" id="ARBA00023136"/>
    </source>
</evidence>
<comment type="function">
    <text evidence="12 13">Key component of the proton channel; it plays a direct role in the translocation of protons across the membrane.</text>
</comment>
<evidence type="ECO:0000256" key="6">
    <source>
        <dbReference type="ARBA" id="ARBA00022692"/>
    </source>
</evidence>
<dbReference type="Pfam" id="PF00119">
    <property type="entry name" value="ATP-synt_A"/>
    <property type="match status" value="1"/>
</dbReference>
<reference evidence="14 15" key="1">
    <citation type="journal article" date="2015" name="Genome Announc.">
        <title>Genomes of Geoalkalibacter ferrihydriticus Z-0531T and Geoalkalibacter subterraneus Red1T, Two Haloalkaliphilic Metal-Reducing Deltaproteobacteria.</title>
        <authorList>
            <person name="Badalamenti J.P."/>
            <person name="Krajmalnik-Brown R."/>
            <person name="Torres C.I."/>
            <person name="Bond D.R."/>
        </authorList>
    </citation>
    <scope>NUCLEOTIDE SEQUENCE [LARGE SCALE GENOMIC DNA]</scope>
    <source>
        <strain evidence="14 15">Red1</strain>
    </source>
</reference>
<dbReference type="NCBIfam" id="TIGR03306">
    <property type="entry name" value="altF1_A"/>
    <property type="match status" value="1"/>
</dbReference>
<dbReference type="PANTHER" id="PTHR42823:SF3">
    <property type="entry name" value="ATP SYNTHASE SUBUNIT A, CHLOROPLASTIC"/>
    <property type="match status" value="1"/>
</dbReference>
<evidence type="ECO:0000256" key="1">
    <source>
        <dbReference type="ARBA" id="ARBA00004141"/>
    </source>
</evidence>
<evidence type="ECO:0000256" key="3">
    <source>
        <dbReference type="ARBA" id="ARBA00022448"/>
    </source>
</evidence>
<keyword evidence="10 12" id="KW-0472">Membrane</keyword>
<feature type="transmembrane region" description="Helical" evidence="12">
    <location>
        <begin position="193"/>
        <end position="216"/>
    </location>
</feature>
<name>A0A0B5FPV0_9BACT</name>
<evidence type="ECO:0000256" key="12">
    <source>
        <dbReference type="HAMAP-Rule" id="MF_01393"/>
    </source>
</evidence>